<dbReference type="EMBL" id="CAJOBH010038919">
    <property type="protein sequence ID" value="CAF4317905.1"/>
    <property type="molecule type" value="Genomic_DNA"/>
</dbReference>
<organism evidence="1 2">
    <name type="scientific">Rotaria magnacalcarata</name>
    <dbReference type="NCBI Taxonomy" id="392030"/>
    <lineage>
        <taxon>Eukaryota</taxon>
        <taxon>Metazoa</taxon>
        <taxon>Spiralia</taxon>
        <taxon>Gnathifera</taxon>
        <taxon>Rotifera</taxon>
        <taxon>Eurotatoria</taxon>
        <taxon>Bdelloidea</taxon>
        <taxon>Philodinida</taxon>
        <taxon>Philodinidae</taxon>
        <taxon>Rotaria</taxon>
    </lineage>
</organism>
<comment type="caution">
    <text evidence="1">The sequence shown here is derived from an EMBL/GenBank/DDBJ whole genome shotgun (WGS) entry which is preliminary data.</text>
</comment>
<feature type="non-terminal residue" evidence="1">
    <location>
        <position position="1"/>
    </location>
</feature>
<name>A0A8S2U039_9BILA</name>
<proteinExistence type="predicted"/>
<accession>A0A8S2U039</accession>
<evidence type="ECO:0000313" key="1">
    <source>
        <dbReference type="EMBL" id="CAF4317905.1"/>
    </source>
</evidence>
<gene>
    <name evidence="1" type="ORF">BYL167_LOCUS28167</name>
</gene>
<reference evidence="1" key="1">
    <citation type="submission" date="2021-02" db="EMBL/GenBank/DDBJ databases">
        <authorList>
            <person name="Nowell W R."/>
        </authorList>
    </citation>
    <scope>NUCLEOTIDE SEQUENCE</scope>
</reference>
<sequence>MRSSYPHCSIKGKFKRFINQTKRLMVNSNVELTRLYDQKFKRSGNHSLGSKIYTFILLKYMSCNLEVHHITRLQSSIQLSTSQ</sequence>
<evidence type="ECO:0000313" key="2">
    <source>
        <dbReference type="Proteomes" id="UP000681967"/>
    </source>
</evidence>
<protein>
    <submittedName>
        <fullName evidence="1">Uncharacterized protein</fullName>
    </submittedName>
</protein>
<dbReference type="AlphaFoldDB" id="A0A8S2U039"/>
<dbReference type="Proteomes" id="UP000681967">
    <property type="component" value="Unassembled WGS sequence"/>
</dbReference>